<comment type="caution">
    <text evidence="1">The sequence shown here is derived from an EMBL/GenBank/DDBJ whole genome shotgun (WGS) entry which is preliminary data.</text>
</comment>
<organism evidence="1 2">
    <name type="scientific">Sphingobium soli</name>
    <dbReference type="NCBI Taxonomy" id="1591116"/>
    <lineage>
        <taxon>Bacteria</taxon>
        <taxon>Pseudomonadati</taxon>
        <taxon>Pseudomonadota</taxon>
        <taxon>Alphaproteobacteria</taxon>
        <taxon>Sphingomonadales</taxon>
        <taxon>Sphingomonadaceae</taxon>
        <taxon>Sphingobium</taxon>
    </lineage>
</organism>
<gene>
    <name evidence="1" type="ORF">LL253_08130</name>
</gene>
<dbReference type="Proteomes" id="UP001198830">
    <property type="component" value="Unassembled WGS sequence"/>
</dbReference>
<reference evidence="1 2" key="1">
    <citation type="submission" date="2021-10" db="EMBL/GenBank/DDBJ databases">
        <title>The diversity and Nitrogen Metabolism of Culturable Nitrate-Utilizing Bacteria Within the Oxygen Minimum Zone of the Changjiang (Yangtze River)Estuary.</title>
        <authorList>
            <person name="Zhang D."/>
            <person name="Zheng J."/>
            <person name="Liu S."/>
            <person name="He W."/>
        </authorList>
    </citation>
    <scope>NUCLEOTIDE SEQUENCE [LARGE SCALE GENOMIC DNA]</scope>
    <source>
        <strain evidence="1 2">FXH275-2</strain>
    </source>
</reference>
<dbReference type="Gene3D" id="3.40.50.1110">
    <property type="entry name" value="SGNH hydrolase"/>
    <property type="match status" value="1"/>
</dbReference>
<dbReference type="SUPFAM" id="SSF52266">
    <property type="entry name" value="SGNH hydrolase"/>
    <property type="match status" value="1"/>
</dbReference>
<evidence type="ECO:0000313" key="2">
    <source>
        <dbReference type="Proteomes" id="UP001198830"/>
    </source>
</evidence>
<dbReference type="RefSeq" id="WP_228226857.1">
    <property type="nucleotide sequence ID" value="NZ_JAJGNP010000005.1"/>
</dbReference>
<dbReference type="InterPro" id="IPR036514">
    <property type="entry name" value="SGNH_hydro_sf"/>
</dbReference>
<evidence type="ECO:0000313" key="1">
    <source>
        <dbReference type="EMBL" id="MCC4232657.1"/>
    </source>
</evidence>
<accession>A0ABS8H293</accession>
<keyword evidence="2" id="KW-1185">Reference proteome</keyword>
<evidence type="ECO:0008006" key="3">
    <source>
        <dbReference type="Google" id="ProtNLM"/>
    </source>
</evidence>
<dbReference type="Gene3D" id="2.60.120.1360">
    <property type="match status" value="1"/>
</dbReference>
<protein>
    <recommendedName>
        <fullName evidence="3">SGNH hydrolase-type esterase domain-containing protein</fullName>
    </recommendedName>
</protein>
<dbReference type="EMBL" id="JAJGNP010000005">
    <property type="protein sequence ID" value="MCC4232657.1"/>
    <property type="molecule type" value="Genomic_DNA"/>
</dbReference>
<name>A0ABS8H293_9SPHN</name>
<proteinExistence type="predicted"/>
<sequence length="804" mass="85238">MTMFRTVSGALTIYAGDPRPVHFPFFDAAGVPQSLSGRSFVFAVRRDILTQAIFDPIPMILSNDGFYVTAPITADQATAIYEAGVGYPIVYDVIETTAGASTTRWTGRIAALPSTALPSDAPPRWIDLPVAELVAEGAILRVSERGAAGPGVEQRLKDLGDIAEADPALMRDKIREWGGEGGAPFAEAAQMAAQFAEQQAGVAQGLKDASEAARDISIDAADRADAAALSATAQGPLWLDKDEGLSATDEGDQFRFYNSATKLVEVYTKTGGAAVYLGVDLPTSSYIVDRTRALNYNPMTVDGDVAVIADPASGRMPWWIDAMGRLFADALDRGGNPYLTRYSRPTVDGDAASFYDPVSGRLPWWIDGHGSLHADHRTIDGAKLTPLDMFTAAVAGLRYDGQTVDGDAALIMGPDQRLPLWVDGRGNLRGGALDAAGNPYLTALSVPYGQRSLYAPDRLRQAASRLRSIKSGTSSVAVTFAMIGDSWTGTSLYWIRAFTEYMQAEYGDGGPGWTAFAFSSSGSIAGCARADVTVTKSGSWVSNYFAGGSADAGQVSSSTPGNKYTITLAGPAIVTDAILHASNGTLRYRWNGGAWTEIAISNDALQTFALAGVPATGWTLEIEVVSGTVRMSGIDLQKSGGGVRVHKLGKNGSNTAHWTSVPEADFITGMAALAPHVVQIMHLTNDQILSGQAPVSPEQHAANVTEMIRRARIAAPVADMLLVSPPSVRSQGSPQTAYAVADRGVAITQACAHLDLQYVFGERYDDYAYGADRALLDNTLIHPTQTFGRATILDALIRTLTTAT</sequence>